<dbReference type="EMBL" id="KL584835">
    <property type="protein sequence ID" value="KEQ62126.1"/>
    <property type="molecule type" value="Genomic_DNA"/>
</dbReference>
<dbReference type="STRING" id="1043003.A0A074WI99"/>
<dbReference type="SUPFAM" id="SSF56112">
    <property type="entry name" value="Protein kinase-like (PK-like)"/>
    <property type="match status" value="1"/>
</dbReference>
<evidence type="ECO:0000313" key="2">
    <source>
        <dbReference type="Proteomes" id="UP000030672"/>
    </source>
</evidence>
<dbReference type="HOGENOM" id="CLU_1664850_0_0_1"/>
<sequence>PFIFSRGHWLSHDSARQAARQIHFNFPELCKRVVACCAGAKSVASWSEQDGQISRTLIFNTDNGKRVVVRLPIPAAMSTQRSTPLSTVVSFKTNIPVPRILEWREDSKSTVSHPYMIVEHASGNSLHQIWQGMGKVQKFKCLKSVAQQLAKSSELCFPA</sequence>
<accession>A0A074WI99</accession>
<reference evidence="1 2" key="1">
    <citation type="journal article" date="2014" name="BMC Genomics">
        <title>Genome sequencing of four Aureobasidium pullulans varieties: biotechnological potential, stress tolerance, and description of new species.</title>
        <authorList>
            <person name="Gostin Ar C."/>
            <person name="Ohm R.A."/>
            <person name="Kogej T."/>
            <person name="Sonjak S."/>
            <person name="Turk M."/>
            <person name="Zajc J."/>
            <person name="Zalar P."/>
            <person name="Grube M."/>
            <person name="Sun H."/>
            <person name="Han J."/>
            <person name="Sharma A."/>
            <person name="Chiniquy J."/>
            <person name="Ngan C.Y."/>
            <person name="Lipzen A."/>
            <person name="Barry K."/>
            <person name="Grigoriev I.V."/>
            <person name="Gunde-Cimerman N."/>
        </authorList>
    </citation>
    <scope>NUCLEOTIDE SEQUENCE [LARGE SCALE GENOMIC DNA]</scope>
    <source>
        <strain evidence="1 2">CBS 110374</strain>
    </source>
</reference>
<dbReference type="PANTHER" id="PTHR21310:SF51">
    <property type="entry name" value="AMINOGLYCOSIDE PHOSPHOTRANSFERASE DOMAIN-CONTAINING PROTEIN"/>
    <property type="match status" value="1"/>
</dbReference>
<dbReference type="GeneID" id="63915294"/>
<keyword evidence="2" id="KW-1185">Reference proteome</keyword>
<evidence type="ECO:0008006" key="3">
    <source>
        <dbReference type="Google" id="ProtNLM"/>
    </source>
</evidence>
<dbReference type="RefSeq" id="XP_040879149.1">
    <property type="nucleotide sequence ID" value="XM_041021921.1"/>
</dbReference>
<dbReference type="PANTHER" id="PTHR21310">
    <property type="entry name" value="AMINOGLYCOSIDE PHOSPHOTRANSFERASE-RELATED-RELATED"/>
    <property type="match status" value="1"/>
</dbReference>
<dbReference type="InterPro" id="IPR051678">
    <property type="entry name" value="AGP_Transferase"/>
</dbReference>
<organism evidence="1 2">
    <name type="scientific">Aureobasidium melanogenum (strain CBS 110374)</name>
    <name type="common">Aureobasidium pullulans var. melanogenum</name>
    <dbReference type="NCBI Taxonomy" id="1043003"/>
    <lineage>
        <taxon>Eukaryota</taxon>
        <taxon>Fungi</taxon>
        <taxon>Dikarya</taxon>
        <taxon>Ascomycota</taxon>
        <taxon>Pezizomycotina</taxon>
        <taxon>Dothideomycetes</taxon>
        <taxon>Dothideomycetidae</taxon>
        <taxon>Dothideales</taxon>
        <taxon>Saccotheciaceae</taxon>
        <taxon>Aureobasidium</taxon>
    </lineage>
</organism>
<feature type="non-terminal residue" evidence="1">
    <location>
        <position position="1"/>
    </location>
</feature>
<evidence type="ECO:0000313" key="1">
    <source>
        <dbReference type="EMBL" id="KEQ62126.1"/>
    </source>
</evidence>
<dbReference type="InterPro" id="IPR011009">
    <property type="entry name" value="Kinase-like_dom_sf"/>
</dbReference>
<gene>
    <name evidence="1" type="ORF">M437DRAFT_49954</name>
</gene>
<protein>
    <recommendedName>
        <fullName evidence="3">Aminoglycoside phosphotransferase domain-containing protein</fullName>
    </recommendedName>
</protein>
<name>A0A074WI99_AURM1</name>
<proteinExistence type="predicted"/>
<dbReference type="Proteomes" id="UP000030672">
    <property type="component" value="Unassembled WGS sequence"/>
</dbReference>
<dbReference type="AlphaFoldDB" id="A0A074WI99"/>